<feature type="transmembrane region" description="Helical" evidence="2">
    <location>
        <begin position="154"/>
        <end position="181"/>
    </location>
</feature>
<gene>
    <name evidence="3" type="ORF">EBF16_19930</name>
</gene>
<dbReference type="CDD" id="cd06170">
    <property type="entry name" value="LuxR_C_like"/>
    <property type="match status" value="1"/>
</dbReference>
<sequence length="189" mass="20544">MTEMQFDRLTPRECQCLLMVRDLKSSEDIARALNIRPGTVNTYIRDAVVKLGARDRRHAALLYAEHLARIVAPSAASAPEKIGGDLIGLADQADPAAAVPHAQGARDRSRPDDGREGERRFVTPPRGQVNLGLLVREILDGTRPDGMTLATRSLLTLAVAIAIGFCFFAISAGLGMLFSIADFLRRLSH</sequence>
<evidence type="ECO:0000256" key="2">
    <source>
        <dbReference type="SAM" id="Phobius"/>
    </source>
</evidence>
<evidence type="ECO:0000313" key="3">
    <source>
        <dbReference type="EMBL" id="AYO78952.1"/>
    </source>
</evidence>
<reference evidence="3 4" key="1">
    <citation type="submission" date="2018-10" db="EMBL/GenBank/DDBJ databases">
        <title>Characterization and genome analysis of a novel bacterium Sphingobium yanoikuyae SJTF8 capable of degrading PAHs.</title>
        <authorList>
            <person name="Yin C."/>
            <person name="Xiong W."/>
            <person name="Liang R."/>
        </authorList>
    </citation>
    <scope>NUCLEOTIDE SEQUENCE [LARGE SCALE GENOMIC DNA]</scope>
    <source>
        <strain evidence="3 4">SJTF8</strain>
    </source>
</reference>
<keyword evidence="2" id="KW-0472">Membrane</keyword>
<dbReference type="RefSeq" id="WP_037509577.1">
    <property type="nucleotide sequence ID" value="NZ_CAIGKD010000014.1"/>
</dbReference>
<dbReference type="InterPro" id="IPR016032">
    <property type="entry name" value="Sig_transdc_resp-reg_C-effctor"/>
</dbReference>
<dbReference type="InterPro" id="IPR036388">
    <property type="entry name" value="WH-like_DNA-bd_sf"/>
</dbReference>
<dbReference type="Proteomes" id="UP000280708">
    <property type="component" value="Chromosome"/>
</dbReference>
<feature type="compositionally biased region" description="Basic and acidic residues" evidence="1">
    <location>
        <begin position="104"/>
        <end position="121"/>
    </location>
</feature>
<keyword evidence="2" id="KW-0812">Transmembrane</keyword>
<dbReference type="Pfam" id="PF00196">
    <property type="entry name" value="GerE"/>
    <property type="match status" value="1"/>
</dbReference>
<dbReference type="SMART" id="SM00421">
    <property type="entry name" value="HTH_LUXR"/>
    <property type="match status" value="1"/>
</dbReference>
<dbReference type="GO" id="GO:0003677">
    <property type="term" value="F:DNA binding"/>
    <property type="evidence" value="ECO:0007669"/>
    <property type="project" value="InterPro"/>
</dbReference>
<dbReference type="EMBL" id="CP033230">
    <property type="protein sequence ID" value="AYO78952.1"/>
    <property type="molecule type" value="Genomic_DNA"/>
</dbReference>
<accession>A0A085K4D8</accession>
<dbReference type="PROSITE" id="PS50043">
    <property type="entry name" value="HTH_LUXR_2"/>
    <property type="match status" value="1"/>
</dbReference>
<organism evidence="3 4">
    <name type="scientific">Sphingobium yanoikuyae</name>
    <name type="common">Sphingomonas yanoikuyae</name>
    <dbReference type="NCBI Taxonomy" id="13690"/>
    <lineage>
        <taxon>Bacteria</taxon>
        <taxon>Pseudomonadati</taxon>
        <taxon>Pseudomonadota</taxon>
        <taxon>Alphaproteobacteria</taxon>
        <taxon>Sphingomonadales</taxon>
        <taxon>Sphingomonadaceae</taxon>
        <taxon>Sphingobium</taxon>
    </lineage>
</organism>
<feature type="region of interest" description="Disordered" evidence="1">
    <location>
        <begin position="98"/>
        <end position="124"/>
    </location>
</feature>
<proteinExistence type="predicted"/>
<evidence type="ECO:0000313" key="4">
    <source>
        <dbReference type="Proteomes" id="UP000280708"/>
    </source>
</evidence>
<dbReference type="Gene3D" id="1.10.10.10">
    <property type="entry name" value="Winged helix-like DNA-binding domain superfamily/Winged helix DNA-binding domain"/>
    <property type="match status" value="1"/>
</dbReference>
<protein>
    <submittedName>
        <fullName evidence="3">LuxR family transcriptional regulator</fullName>
    </submittedName>
</protein>
<keyword evidence="2" id="KW-1133">Transmembrane helix</keyword>
<name>A0A085K4D8_SPHYA</name>
<evidence type="ECO:0000256" key="1">
    <source>
        <dbReference type="SAM" id="MobiDB-lite"/>
    </source>
</evidence>
<dbReference type="AlphaFoldDB" id="A0A085K4D8"/>
<dbReference type="GO" id="GO:0006355">
    <property type="term" value="P:regulation of DNA-templated transcription"/>
    <property type="evidence" value="ECO:0007669"/>
    <property type="project" value="InterPro"/>
</dbReference>
<dbReference type="SUPFAM" id="SSF46894">
    <property type="entry name" value="C-terminal effector domain of the bipartite response regulators"/>
    <property type="match status" value="1"/>
</dbReference>
<dbReference type="InterPro" id="IPR000792">
    <property type="entry name" value="Tscrpt_reg_LuxR_C"/>
</dbReference>